<dbReference type="PROSITE" id="PS00216">
    <property type="entry name" value="SUGAR_TRANSPORT_1"/>
    <property type="match status" value="1"/>
</dbReference>
<feature type="transmembrane region" description="Helical" evidence="5">
    <location>
        <begin position="436"/>
        <end position="456"/>
    </location>
</feature>
<reference evidence="8" key="1">
    <citation type="journal article" date="2019" name="Int. J. Syst. Evol. Microbiol.">
        <title>The Global Catalogue of Microorganisms (GCM) 10K type strain sequencing project: providing services to taxonomists for standard genome sequencing and annotation.</title>
        <authorList>
            <consortium name="The Broad Institute Genomics Platform"/>
            <consortium name="The Broad Institute Genome Sequencing Center for Infectious Disease"/>
            <person name="Wu L."/>
            <person name="Ma J."/>
        </authorList>
    </citation>
    <scope>NUCLEOTIDE SEQUENCE [LARGE SCALE GENOMIC DNA]</scope>
    <source>
        <strain evidence="8">JCM 14234</strain>
    </source>
</reference>
<evidence type="ECO:0000256" key="2">
    <source>
        <dbReference type="ARBA" id="ARBA00022692"/>
    </source>
</evidence>
<name>A0ABP6LC86_9ACTN</name>
<feature type="domain" description="Major facilitator superfamily (MFS) profile" evidence="6">
    <location>
        <begin position="15"/>
        <end position="462"/>
    </location>
</feature>
<keyword evidence="3 5" id="KW-1133">Transmembrane helix</keyword>
<evidence type="ECO:0000313" key="8">
    <source>
        <dbReference type="Proteomes" id="UP001501035"/>
    </source>
</evidence>
<feature type="transmembrane region" description="Helical" evidence="5">
    <location>
        <begin position="299"/>
        <end position="322"/>
    </location>
</feature>
<gene>
    <name evidence="7" type="ORF">GCM10010528_15210</name>
</gene>
<keyword evidence="8" id="KW-1185">Reference proteome</keyword>
<feature type="transmembrane region" description="Helical" evidence="5">
    <location>
        <begin position="202"/>
        <end position="220"/>
    </location>
</feature>
<dbReference type="InterPro" id="IPR020846">
    <property type="entry name" value="MFS_dom"/>
</dbReference>
<proteinExistence type="predicted"/>
<organism evidence="7 8">
    <name type="scientific">Gordonia defluvii</name>
    <dbReference type="NCBI Taxonomy" id="283718"/>
    <lineage>
        <taxon>Bacteria</taxon>
        <taxon>Bacillati</taxon>
        <taxon>Actinomycetota</taxon>
        <taxon>Actinomycetes</taxon>
        <taxon>Mycobacteriales</taxon>
        <taxon>Gordoniaceae</taxon>
        <taxon>Gordonia</taxon>
    </lineage>
</organism>
<feature type="transmembrane region" description="Helical" evidence="5">
    <location>
        <begin position="110"/>
        <end position="129"/>
    </location>
</feature>
<feature type="transmembrane region" description="Helical" evidence="5">
    <location>
        <begin position="405"/>
        <end position="424"/>
    </location>
</feature>
<protein>
    <submittedName>
        <fullName evidence="7">MFS transporter</fullName>
    </submittedName>
</protein>
<dbReference type="Proteomes" id="UP001501035">
    <property type="component" value="Unassembled WGS sequence"/>
</dbReference>
<evidence type="ECO:0000256" key="3">
    <source>
        <dbReference type="ARBA" id="ARBA00022989"/>
    </source>
</evidence>
<keyword evidence="2 5" id="KW-0812">Transmembrane</keyword>
<evidence type="ECO:0000259" key="6">
    <source>
        <dbReference type="PROSITE" id="PS50850"/>
    </source>
</evidence>
<dbReference type="Gene3D" id="1.20.1250.20">
    <property type="entry name" value="MFS general substrate transporter like domains"/>
    <property type="match status" value="1"/>
</dbReference>
<sequence length="516" mass="52708">MLSVPNRFTRSQRITLAVVCAATAMLMLDIAVVNTALPAMAREFTADLNSLKWVVDGYTLALATVVLTAGAWADRAGRRRVFVLGAVVFTVASAACAMAPGMFALNIARVVQGLGGALLFATSLALLAHAFPGSAARTKSLAVYGATIGASFAVGPLLGGVLTDLLDWRTIFLANIPVGAAMLIGVRWVDESRSALPRGGDWAGQATVMVGLASLTYGLFEASSRGWTDPVTVAALGVAGVALVAFLVVEDRVAEPMMPLTMFANRGFAGAQIATFAISASMFAVFVYVTIYLQGVLGLSPIAAGLVYLPGTMMMFVAAGVTDRILGRVAPWILIAVGLAAVAGGMAWMTVGGVDSGPWDLVGGFMLAAVGAGVFNPVLSGVVLAESESDDAGLAAGINDAFRQAGIAIGVAGLGAFFPAQSVLHGGSPHGFVDGLHTALWCSAAIAGVGVVVVAATMRRARATEPASAADASDPVVAGRVYGSRNASHEIFAPAYTLTVDPSNAPAPRPARRSVR</sequence>
<comment type="caution">
    <text evidence="7">The sequence shown here is derived from an EMBL/GenBank/DDBJ whole genome shotgun (WGS) entry which is preliminary data.</text>
</comment>
<dbReference type="Gene3D" id="1.20.1720.10">
    <property type="entry name" value="Multidrug resistance protein D"/>
    <property type="match status" value="1"/>
</dbReference>
<feature type="transmembrane region" description="Helical" evidence="5">
    <location>
        <begin position="81"/>
        <end position="104"/>
    </location>
</feature>
<keyword evidence="4 5" id="KW-0472">Membrane</keyword>
<dbReference type="InterPro" id="IPR036259">
    <property type="entry name" value="MFS_trans_sf"/>
</dbReference>
<dbReference type="CDD" id="cd17321">
    <property type="entry name" value="MFS_MMR_MDR_like"/>
    <property type="match status" value="1"/>
</dbReference>
<dbReference type="SUPFAM" id="SSF103473">
    <property type="entry name" value="MFS general substrate transporter"/>
    <property type="match status" value="1"/>
</dbReference>
<feature type="transmembrane region" description="Helical" evidence="5">
    <location>
        <begin position="168"/>
        <end position="190"/>
    </location>
</feature>
<evidence type="ECO:0000256" key="1">
    <source>
        <dbReference type="ARBA" id="ARBA00004651"/>
    </source>
</evidence>
<feature type="transmembrane region" description="Helical" evidence="5">
    <location>
        <begin position="141"/>
        <end position="162"/>
    </location>
</feature>
<evidence type="ECO:0000313" key="7">
    <source>
        <dbReference type="EMBL" id="GAA3035373.1"/>
    </source>
</evidence>
<feature type="transmembrane region" description="Helical" evidence="5">
    <location>
        <begin position="329"/>
        <end position="349"/>
    </location>
</feature>
<dbReference type="InterPro" id="IPR005829">
    <property type="entry name" value="Sugar_transporter_CS"/>
</dbReference>
<dbReference type="InterPro" id="IPR011701">
    <property type="entry name" value="MFS"/>
</dbReference>
<dbReference type="RefSeq" id="WP_290705073.1">
    <property type="nucleotide sequence ID" value="NZ_BAAAVS010000021.1"/>
</dbReference>
<comment type="subcellular location">
    <subcellularLocation>
        <location evidence="1">Cell membrane</location>
        <topology evidence="1">Multi-pass membrane protein</topology>
    </subcellularLocation>
</comment>
<feature type="transmembrane region" description="Helical" evidence="5">
    <location>
        <begin position="361"/>
        <end position="384"/>
    </location>
</feature>
<accession>A0ABP6LC86</accession>
<evidence type="ECO:0000256" key="4">
    <source>
        <dbReference type="ARBA" id="ARBA00023136"/>
    </source>
</evidence>
<dbReference type="PROSITE" id="PS50850">
    <property type="entry name" value="MFS"/>
    <property type="match status" value="1"/>
</dbReference>
<feature type="transmembrane region" description="Helical" evidence="5">
    <location>
        <begin position="232"/>
        <end position="249"/>
    </location>
</feature>
<feature type="transmembrane region" description="Helical" evidence="5">
    <location>
        <begin position="57"/>
        <end position="74"/>
    </location>
</feature>
<evidence type="ECO:0000256" key="5">
    <source>
        <dbReference type="SAM" id="Phobius"/>
    </source>
</evidence>
<dbReference type="Pfam" id="PF07690">
    <property type="entry name" value="MFS_1"/>
    <property type="match status" value="1"/>
</dbReference>
<feature type="transmembrane region" description="Helical" evidence="5">
    <location>
        <begin position="270"/>
        <end position="293"/>
    </location>
</feature>
<dbReference type="EMBL" id="BAAAVS010000021">
    <property type="protein sequence ID" value="GAA3035373.1"/>
    <property type="molecule type" value="Genomic_DNA"/>
</dbReference>
<feature type="transmembrane region" description="Helical" evidence="5">
    <location>
        <begin position="14"/>
        <end position="37"/>
    </location>
</feature>
<dbReference type="PANTHER" id="PTHR42718">
    <property type="entry name" value="MAJOR FACILITATOR SUPERFAMILY MULTIDRUG TRANSPORTER MFSC"/>
    <property type="match status" value="1"/>
</dbReference>
<dbReference type="PANTHER" id="PTHR42718:SF49">
    <property type="entry name" value="EXPORT PROTEIN"/>
    <property type="match status" value="1"/>
</dbReference>